<dbReference type="AlphaFoldDB" id="A0A1G2V8F3"/>
<evidence type="ECO:0000313" key="2">
    <source>
        <dbReference type="EMBL" id="OHB17918.1"/>
    </source>
</evidence>
<comment type="caution">
    <text evidence="2">The sequence shown here is derived from an EMBL/GenBank/DDBJ whole genome shotgun (WGS) entry which is preliminary data.</text>
</comment>
<dbReference type="EMBL" id="MHWZ01000010">
    <property type="protein sequence ID" value="OHB17918.1"/>
    <property type="molecule type" value="Genomic_DNA"/>
</dbReference>
<keyword evidence="1" id="KW-0812">Transmembrane</keyword>
<feature type="transmembrane region" description="Helical" evidence="1">
    <location>
        <begin position="29"/>
        <end position="52"/>
    </location>
</feature>
<dbReference type="Proteomes" id="UP000176868">
    <property type="component" value="Unassembled WGS sequence"/>
</dbReference>
<organism evidence="2 3">
    <name type="scientific">Candidatus Zambryskibacteria bacterium RIFOXYD2_FULL_43_10</name>
    <dbReference type="NCBI Taxonomy" id="1802782"/>
    <lineage>
        <taxon>Bacteria</taxon>
        <taxon>Candidatus Zambryskiibacteriota</taxon>
    </lineage>
</organism>
<evidence type="ECO:0008006" key="4">
    <source>
        <dbReference type="Google" id="ProtNLM"/>
    </source>
</evidence>
<reference evidence="2 3" key="1">
    <citation type="journal article" date="2016" name="Nat. Commun.">
        <title>Thousands of microbial genomes shed light on interconnected biogeochemical processes in an aquifer system.</title>
        <authorList>
            <person name="Anantharaman K."/>
            <person name="Brown C.T."/>
            <person name="Hug L.A."/>
            <person name="Sharon I."/>
            <person name="Castelle C.J."/>
            <person name="Probst A.J."/>
            <person name="Thomas B.C."/>
            <person name="Singh A."/>
            <person name="Wilkins M.J."/>
            <person name="Karaoz U."/>
            <person name="Brodie E.L."/>
            <person name="Williams K.H."/>
            <person name="Hubbard S.S."/>
            <person name="Banfield J.F."/>
        </authorList>
    </citation>
    <scope>NUCLEOTIDE SEQUENCE [LARGE SCALE GENOMIC DNA]</scope>
</reference>
<proteinExistence type="predicted"/>
<feature type="transmembrane region" description="Helical" evidence="1">
    <location>
        <begin position="7"/>
        <end position="23"/>
    </location>
</feature>
<keyword evidence="1" id="KW-0472">Membrane</keyword>
<accession>A0A1G2V8F3</accession>
<evidence type="ECO:0000256" key="1">
    <source>
        <dbReference type="SAM" id="Phobius"/>
    </source>
</evidence>
<sequence>MIFLKAFIWCLIIGISITTPFFVASKAGFAGIGIFVFGGFWAYIFIPVLLLIMMIWKRYISKSLLFGIIIYITLGILLNFRGIGWTTFFSDISKVIILWPIQFLEL</sequence>
<dbReference type="STRING" id="1802782.A2544_00120"/>
<feature type="transmembrane region" description="Helical" evidence="1">
    <location>
        <begin position="64"/>
        <end position="83"/>
    </location>
</feature>
<name>A0A1G2V8F3_9BACT</name>
<keyword evidence="1" id="KW-1133">Transmembrane helix</keyword>
<evidence type="ECO:0000313" key="3">
    <source>
        <dbReference type="Proteomes" id="UP000176868"/>
    </source>
</evidence>
<protein>
    <recommendedName>
        <fullName evidence="4">Apolipoprotein N-acyltransferase</fullName>
    </recommendedName>
</protein>
<gene>
    <name evidence="2" type="ORF">A2544_00120</name>
</gene>